<dbReference type="RefSeq" id="WP_023788209.1">
    <property type="nucleotide sequence ID" value="NC_022997.1"/>
</dbReference>
<gene>
    <name evidence="1" type="ORF">W911_14480</name>
</gene>
<dbReference type="KEGG" id="hni:W911_14480"/>
<proteinExistence type="predicted"/>
<dbReference type="EMBL" id="CP006912">
    <property type="protein sequence ID" value="AHB50339.1"/>
    <property type="molecule type" value="Genomic_DNA"/>
</dbReference>
<dbReference type="Proteomes" id="UP000018542">
    <property type="component" value="Chromosome"/>
</dbReference>
<evidence type="ECO:0000313" key="1">
    <source>
        <dbReference type="EMBL" id="AHB50339.1"/>
    </source>
</evidence>
<name>V5SK56_9HYPH</name>
<evidence type="ECO:0000313" key="2">
    <source>
        <dbReference type="Proteomes" id="UP000018542"/>
    </source>
</evidence>
<keyword evidence="2" id="KW-1185">Reference proteome</keyword>
<dbReference type="HOGENOM" id="CLU_1633164_0_0_5"/>
<protein>
    <submittedName>
        <fullName evidence="1">Uncharacterized protein</fullName>
    </submittedName>
</protein>
<dbReference type="PATRIC" id="fig|1029756.8.peg.3016"/>
<dbReference type="AlphaFoldDB" id="V5SK56"/>
<accession>V5SK56</accession>
<dbReference type="OrthoDB" id="7931169at2"/>
<organism evidence="1 2">
    <name type="scientific">Hyphomicrobium nitrativorans NL23</name>
    <dbReference type="NCBI Taxonomy" id="1029756"/>
    <lineage>
        <taxon>Bacteria</taxon>
        <taxon>Pseudomonadati</taxon>
        <taxon>Pseudomonadota</taxon>
        <taxon>Alphaproteobacteria</taxon>
        <taxon>Hyphomicrobiales</taxon>
        <taxon>Hyphomicrobiaceae</taxon>
        <taxon>Hyphomicrobium</taxon>
    </lineage>
</organism>
<reference evidence="1 2" key="1">
    <citation type="journal article" date="2014" name="Genome Announc.">
        <title>Complete Genome Sequence of Hyphomicrobium nitrativorans Strain NL23, a Denitrifying Bacterium Isolated from Biofilm of a Methanol-Fed Denitrification System Treating Seawater at the Montreal Biodome.</title>
        <authorList>
            <person name="Martineau C."/>
            <person name="Villeneuve C."/>
            <person name="Mauffrey F."/>
            <person name="Villemur R."/>
        </authorList>
    </citation>
    <scope>NUCLEOTIDE SEQUENCE [LARGE SCALE GENOMIC DNA]</scope>
    <source>
        <strain evidence="1">NL23</strain>
    </source>
</reference>
<sequence length="162" mass="17505">MCTEDHGILPDIHAAGLGEIEREWLYLLRLHCTSYEHNRVDGLDSAISHAENRFGADLGPGIAARIAVLVRAMRTERYGTFGYLSPHCPVCRQRITEDEWDLVALMRAGCQGDRSGIADAAAHFARRPEAPVLAGAAARFGMTAAALGRPETRVAAGGAMLH</sequence>